<sequence length="239" mass="26497">MQLRPRRTSNLNAGGITSRPTSLKTEKNIKRSTNNRRASRQTVSSRQTDSLEGVLVGQTLPSHVLDISLRTHGGKKTTLRTVIEASEHDILALVFSRISKKHLQEEFEATYTHVYYPNVNLTTVAISTYSVSEFASLAGQTIVDPEDMPGVVLSDPSRQLLDAMGFVRAPPASKAAATRMRGQGPIRHGFFVVKKDGTLFAKESGTLENVNDAIYKVHQKVHSQWVADLRRRGLPIPPW</sequence>
<dbReference type="RefSeq" id="XP_070881656.1">
    <property type="nucleotide sequence ID" value="XM_071030297.1"/>
</dbReference>
<evidence type="ECO:0000313" key="3">
    <source>
        <dbReference type="Proteomes" id="UP001610432"/>
    </source>
</evidence>
<organism evidence="2 3">
    <name type="scientific">Aspergillus lucknowensis</name>
    <dbReference type="NCBI Taxonomy" id="176173"/>
    <lineage>
        <taxon>Eukaryota</taxon>
        <taxon>Fungi</taxon>
        <taxon>Dikarya</taxon>
        <taxon>Ascomycota</taxon>
        <taxon>Pezizomycotina</taxon>
        <taxon>Eurotiomycetes</taxon>
        <taxon>Eurotiomycetidae</taxon>
        <taxon>Eurotiales</taxon>
        <taxon>Aspergillaceae</taxon>
        <taxon>Aspergillus</taxon>
        <taxon>Aspergillus subgen. Nidulantes</taxon>
    </lineage>
</organism>
<reference evidence="2 3" key="1">
    <citation type="submission" date="2024-07" db="EMBL/GenBank/DDBJ databases">
        <title>Section-level genome sequencing and comparative genomics of Aspergillus sections Usti and Cavernicolus.</title>
        <authorList>
            <consortium name="Lawrence Berkeley National Laboratory"/>
            <person name="Nybo J.L."/>
            <person name="Vesth T.C."/>
            <person name="Theobald S."/>
            <person name="Frisvad J.C."/>
            <person name="Larsen T.O."/>
            <person name="Kjaerboelling I."/>
            <person name="Rothschild-Mancinelli K."/>
            <person name="Lyhne E.K."/>
            <person name="Kogle M.E."/>
            <person name="Barry K."/>
            <person name="Clum A."/>
            <person name="Na H."/>
            <person name="Ledsgaard L."/>
            <person name="Lin J."/>
            <person name="Lipzen A."/>
            <person name="Kuo A."/>
            <person name="Riley R."/>
            <person name="Mondo S."/>
            <person name="Labutti K."/>
            <person name="Haridas S."/>
            <person name="Pangalinan J."/>
            <person name="Salamov A.A."/>
            <person name="Simmons B.A."/>
            <person name="Magnuson J.K."/>
            <person name="Chen J."/>
            <person name="Drula E."/>
            <person name="Henrissat B."/>
            <person name="Wiebenga A."/>
            <person name="Lubbers R.J."/>
            <person name="Gomes A.C."/>
            <person name="Macurrencykelacurrency M.R."/>
            <person name="Stajich J."/>
            <person name="Grigoriev I.V."/>
            <person name="Mortensen U.H."/>
            <person name="De Vries R.P."/>
            <person name="Baker S.E."/>
            <person name="Andersen M.R."/>
        </authorList>
    </citation>
    <scope>NUCLEOTIDE SEQUENCE [LARGE SCALE GENOMIC DNA]</scope>
    <source>
        <strain evidence="2 3">CBS 449.75</strain>
    </source>
</reference>
<evidence type="ECO:0000256" key="1">
    <source>
        <dbReference type="SAM" id="MobiDB-lite"/>
    </source>
</evidence>
<feature type="region of interest" description="Disordered" evidence="1">
    <location>
        <begin position="1"/>
        <end position="20"/>
    </location>
</feature>
<evidence type="ECO:0008006" key="4">
    <source>
        <dbReference type="Google" id="ProtNLM"/>
    </source>
</evidence>
<accession>A0ABR4LH27</accession>
<dbReference type="Proteomes" id="UP001610432">
    <property type="component" value="Unassembled WGS sequence"/>
</dbReference>
<keyword evidence="3" id="KW-1185">Reference proteome</keyword>
<gene>
    <name evidence="2" type="ORF">BJX67DRAFT_365783</name>
</gene>
<protein>
    <recommendedName>
        <fullName evidence="4">Thioredoxin-like protein</fullName>
    </recommendedName>
</protein>
<comment type="caution">
    <text evidence="2">The sequence shown here is derived from an EMBL/GenBank/DDBJ whole genome shotgun (WGS) entry which is preliminary data.</text>
</comment>
<proteinExistence type="predicted"/>
<feature type="compositionally biased region" description="Polar residues" evidence="1">
    <location>
        <begin position="40"/>
        <end position="50"/>
    </location>
</feature>
<feature type="region of interest" description="Disordered" evidence="1">
    <location>
        <begin position="31"/>
        <end position="50"/>
    </location>
</feature>
<dbReference type="EMBL" id="JBFXLQ010000063">
    <property type="protein sequence ID" value="KAL2862677.1"/>
    <property type="molecule type" value="Genomic_DNA"/>
</dbReference>
<name>A0ABR4LH27_9EURO</name>
<evidence type="ECO:0000313" key="2">
    <source>
        <dbReference type="EMBL" id="KAL2862677.1"/>
    </source>
</evidence>
<dbReference type="GeneID" id="98145369"/>